<comment type="caution">
    <text evidence="1">The sequence shown here is derived from an EMBL/GenBank/DDBJ whole genome shotgun (WGS) entry which is preliminary data.</text>
</comment>
<gene>
    <name evidence="1" type="ORF">D8804_08815</name>
</gene>
<organism evidence="1 2">
    <name type="scientific">Streptococcus oralis</name>
    <dbReference type="NCBI Taxonomy" id="1303"/>
    <lineage>
        <taxon>Bacteria</taxon>
        <taxon>Bacillati</taxon>
        <taxon>Bacillota</taxon>
        <taxon>Bacilli</taxon>
        <taxon>Lactobacillales</taxon>
        <taxon>Streptococcaceae</taxon>
        <taxon>Streptococcus</taxon>
    </lineage>
</organism>
<reference evidence="1 2" key="1">
    <citation type="submission" date="2018-11" db="EMBL/GenBank/DDBJ databases">
        <title>Species Designations Belie Phenotypic and Genotypic Heterogeneity in Oral Streptococci.</title>
        <authorList>
            <person name="Velsko I."/>
        </authorList>
    </citation>
    <scope>NUCLEOTIDE SEQUENCE [LARGE SCALE GENOMIC DNA]</scope>
    <source>
        <strain evidence="1 2">BCA1</strain>
    </source>
</reference>
<sequence>MSSSKFISKIDYYCHKKESLFNQSKFKYAIRSMFAGAFFDF</sequence>
<name>A0A428I6K2_STROR</name>
<protein>
    <submittedName>
        <fullName evidence="1">Uncharacterized protein</fullName>
    </submittedName>
</protein>
<dbReference type="AlphaFoldDB" id="A0A428I6K2"/>
<evidence type="ECO:0000313" key="1">
    <source>
        <dbReference type="EMBL" id="RSK07788.1"/>
    </source>
</evidence>
<evidence type="ECO:0000313" key="2">
    <source>
        <dbReference type="Proteomes" id="UP000279863"/>
    </source>
</evidence>
<dbReference type="Proteomes" id="UP000279863">
    <property type="component" value="Unassembled WGS sequence"/>
</dbReference>
<accession>A0A428I6K2</accession>
<proteinExistence type="predicted"/>
<dbReference type="EMBL" id="RJVZ01000019">
    <property type="protein sequence ID" value="RSK07788.1"/>
    <property type="molecule type" value="Genomic_DNA"/>
</dbReference>